<evidence type="ECO:0000313" key="11">
    <source>
        <dbReference type="Proteomes" id="UP000667349"/>
    </source>
</evidence>
<dbReference type="PANTHER" id="PTHR24369">
    <property type="entry name" value="ANTIGEN BSP, PUTATIVE-RELATED"/>
    <property type="match status" value="1"/>
</dbReference>
<dbReference type="FunFam" id="3.80.10.10:FF:001438">
    <property type="entry name" value="Uncharacterized protein"/>
    <property type="match status" value="1"/>
</dbReference>
<dbReference type="SMART" id="SM00369">
    <property type="entry name" value="LRR_TYP"/>
    <property type="match status" value="12"/>
</dbReference>
<gene>
    <name evidence="10" type="primary">Lrrc15_2</name>
    <name evidence="10" type="ORF">G6Z75_0007184</name>
</gene>
<dbReference type="InterPro" id="IPR050541">
    <property type="entry name" value="LRR_TM_domain-containing"/>
</dbReference>
<comment type="subcellular location">
    <subcellularLocation>
        <location evidence="1">Cell membrane</location>
    </subcellularLocation>
</comment>
<keyword evidence="3" id="KW-0433">Leucine-rich repeat</keyword>
<evidence type="ECO:0000313" key="10">
    <source>
        <dbReference type="EMBL" id="KAG5310460.1"/>
    </source>
</evidence>
<evidence type="ECO:0000256" key="3">
    <source>
        <dbReference type="ARBA" id="ARBA00022614"/>
    </source>
</evidence>
<evidence type="ECO:0000256" key="6">
    <source>
        <dbReference type="ARBA" id="ARBA00022737"/>
    </source>
</evidence>
<keyword evidence="11" id="KW-1185">Reference proteome</keyword>
<dbReference type="InterPro" id="IPR003591">
    <property type="entry name" value="Leu-rich_rpt_typical-subtyp"/>
</dbReference>
<feature type="non-terminal residue" evidence="10">
    <location>
        <position position="599"/>
    </location>
</feature>
<dbReference type="PROSITE" id="PS51450">
    <property type="entry name" value="LRR"/>
    <property type="match status" value="4"/>
</dbReference>
<sequence>ISLPSKSMFKIMRMRSCAMAWNRILSLMHFVPSMMCDMIDLSSKIYCVIIFLSLCKTNTYSFVSQMCTANKTSYMSVDTEYSSTPALSEESMSIFEEMKNRLSSFERRLRAVEYPVWRISLKEEDWEICAEGPCKCVPEMKSVSCWRYNLLDLPPTQLVPADVLRLDLGSNRLSALHRDTFKNMTQLHHLDLSSNLIEHLAPSLFLPLLGIANVRLSNNLLKEMQRNQFYELRNLRILDLSSNKLRTLPENLFLSNGHLVLLDLSSNRISLLPPGAFHGLGNLDELLLGENRLAGLPVSIFRDTINLKRLALEENRLKELPNGIFKDLTSLKELNMRNNRLTELPKGLLLTLAQLEILEISSNRISCIDAKALHGMSALRELRIGHNHIKYLPPGLFNNSMSLKRLILYGNRIEILVRGVFRGLFNLTSLFLQSNRLRILQSGVFEDTPNLRKLQLESNDLSFLPAGSMDAIFTIQQVRLSQNPWHCDCRASYVASWLRKRFASFANLTNPLQIQRVLIMTGNWSIWEFGAGATCRGPGILGGQSLLRLTFHELCEGQWASMKGVKDVKLKPLNFLQRMEYCTIHRKLMIINVPFKIFF</sequence>
<reference evidence="10" key="1">
    <citation type="submission" date="2020-02" db="EMBL/GenBank/DDBJ databases">
        <title>Relaxed selection underlies rapid genomic changes in the transitions from sociality to social parasitism in ants.</title>
        <authorList>
            <person name="Bi X."/>
        </authorList>
    </citation>
    <scope>NUCLEOTIDE SEQUENCE</scope>
    <source>
        <strain evidence="10">BGI-DK2013a</strain>
        <tissue evidence="10">Whole body</tissue>
    </source>
</reference>
<evidence type="ECO:0000256" key="8">
    <source>
        <dbReference type="ARBA" id="ARBA00023136"/>
    </source>
</evidence>
<name>A0A836JGA1_9HYME</name>
<dbReference type="InterPro" id="IPR032675">
    <property type="entry name" value="LRR_dom_sf"/>
</dbReference>
<keyword evidence="9" id="KW-0325">Glycoprotein</keyword>
<evidence type="ECO:0000256" key="1">
    <source>
        <dbReference type="ARBA" id="ARBA00004236"/>
    </source>
</evidence>
<evidence type="ECO:0000256" key="2">
    <source>
        <dbReference type="ARBA" id="ARBA00022475"/>
    </source>
</evidence>
<dbReference type="EMBL" id="JAANHZ010000498">
    <property type="protein sequence ID" value="KAG5310460.1"/>
    <property type="molecule type" value="Genomic_DNA"/>
</dbReference>
<feature type="non-terminal residue" evidence="10">
    <location>
        <position position="1"/>
    </location>
</feature>
<keyword evidence="7" id="KW-1133">Transmembrane helix</keyword>
<keyword evidence="5" id="KW-0732">Signal</keyword>
<dbReference type="InterPro" id="IPR001611">
    <property type="entry name" value="Leu-rich_rpt"/>
</dbReference>
<dbReference type="FunFam" id="3.80.10.10:FF:000770">
    <property type="entry name" value="Uncharacterized protein"/>
    <property type="match status" value="1"/>
</dbReference>
<evidence type="ECO:0000256" key="4">
    <source>
        <dbReference type="ARBA" id="ARBA00022692"/>
    </source>
</evidence>
<proteinExistence type="predicted"/>
<dbReference type="SMART" id="SM00364">
    <property type="entry name" value="LRR_BAC"/>
    <property type="match status" value="5"/>
</dbReference>
<dbReference type="SUPFAM" id="SSF52058">
    <property type="entry name" value="L domain-like"/>
    <property type="match status" value="1"/>
</dbReference>
<evidence type="ECO:0000256" key="9">
    <source>
        <dbReference type="ARBA" id="ARBA00023180"/>
    </source>
</evidence>
<accession>A0A836JGA1</accession>
<dbReference type="Pfam" id="PF13855">
    <property type="entry name" value="LRR_8"/>
    <property type="match status" value="4"/>
</dbReference>
<dbReference type="PRINTS" id="PR00019">
    <property type="entry name" value="LEURICHRPT"/>
</dbReference>
<dbReference type="Gene3D" id="3.80.10.10">
    <property type="entry name" value="Ribonuclease Inhibitor"/>
    <property type="match status" value="3"/>
</dbReference>
<dbReference type="PANTHER" id="PTHR24369:SF211">
    <property type="entry name" value="LEUCINE-RICH REPEAT-CONTAINING PROTEIN 15-LIKE"/>
    <property type="match status" value="1"/>
</dbReference>
<keyword evidence="8" id="KW-0472">Membrane</keyword>
<keyword evidence="2" id="KW-1003">Cell membrane</keyword>
<evidence type="ECO:0000256" key="5">
    <source>
        <dbReference type="ARBA" id="ARBA00022729"/>
    </source>
</evidence>
<organism evidence="10 11">
    <name type="scientific">Acromyrmex insinuator</name>
    <dbReference type="NCBI Taxonomy" id="230686"/>
    <lineage>
        <taxon>Eukaryota</taxon>
        <taxon>Metazoa</taxon>
        <taxon>Ecdysozoa</taxon>
        <taxon>Arthropoda</taxon>
        <taxon>Hexapoda</taxon>
        <taxon>Insecta</taxon>
        <taxon>Pterygota</taxon>
        <taxon>Neoptera</taxon>
        <taxon>Endopterygota</taxon>
        <taxon>Hymenoptera</taxon>
        <taxon>Apocrita</taxon>
        <taxon>Aculeata</taxon>
        <taxon>Formicoidea</taxon>
        <taxon>Formicidae</taxon>
        <taxon>Myrmicinae</taxon>
        <taxon>Acromyrmex</taxon>
    </lineage>
</organism>
<dbReference type="GO" id="GO:0005886">
    <property type="term" value="C:plasma membrane"/>
    <property type="evidence" value="ECO:0007669"/>
    <property type="project" value="UniProtKB-SubCell"/>
</dbReference>
<dbReference type="AlphaFoldDB" id="A0A836JGA1"/>
<dbReference type="Proteomes" id="UP000667349">
    <property type="component" value="Unassembled WGS sequence"/>
</dbReference>
<keyword evidence="6" id="KW-0677">Repeat</keyword>
<dbReference type="SMART" id="SM00365">
    <property type="entry name" value="LRR_SD22"/>
    <property type="match status" value="5"/>
</dbReference>
<evidence type="ECO:0000256" key="7">
    <source>
        <dbReference type="ARBA" id="ARBA00022989"/>
    </source>
</evidence>
<keyword evidence="4" id="KW-0812">Transmembrane</keyword>
<protein>
    <submittedName>
        <fullName evidence="10">LRC15 protein</fullName>
    </submittedName>
</protein>
<comment type="caution">
    <text evidence="10">The sequence shown here is derived from an EMBL/GenBank/DDBJ whole genome shotgun (WGS) entry which is preliminary data.</text>
</comment>